<evidence type="ECO:0000313" key="5">
    <source>
        <dbReference type="Proteomes" id="UP000290189"/>
    </source>
</evidence>
<feature type="transmembrane region" description="Helical" evidence="1">
    <location>
        <begin position="97"/>
        <end position="115"/>
    </location>
</feature>
<protein>
    <recommendedName>
        <fullName evidence="6">AB hydrolase-1 domain-containing protein</fullName>
    </recommendedName>
</protein>
<dbReference type="Gene3D" id="3.40.50.1820">
    <property type="entry name" value="alpha/beta hydrolase"/>
    <property type="match status" value="1"/>
</dbReference>
<keyword evidence="3" id="KW-0496">Mitochondrion</keyword>
<evidence type="ECO:0000256" key="1">
    <source>
        <dbReference type="SAM" id="Phobius"/>
    </source>
</evidence>
<dbReference type="Proteomes" id="UP000290189">
    <property type="component" value="Unassembled WGS sequence"/>
</dbReference>
<feature type="transmembrane region" description="Helical" evidence="1">
    <location>
        <begin position="127"/>
        <end position="153"/>
    </location>
</feature>
<feature type="transmembrane region" description="Helical" evidence="1">
    <location>
        <begin position="30"/>
        <end position="59"/>
    </location>
</feature>
<dbReference type="EMBL" id="OVEO01000002">
    <property type="protein sequence ID" value="SPQ94357.1"/>
    <property type="molecule type" value="Genomic_DNA"/>
</dbReference>
<geneLocation type="mitochondrion" evidence="3"/>
<evidence type="ECO:0000313" key="2">
    <source>
        <dbReference type="EMBL" id="CEO95029.1"/>
    </source>
</evidence>
<reference evidence="3 5" key="2">
    <citation type="submission" date="2018-03" db="EMBL/GenBank/DDBJ databases">
        <authorList>
            <person name="Fogelqvist J."/>
        </authorList>
    </citation>
    <scope>NUCLEOTIDE SEQUENCE [LARGE SCALE GENOMIC DNA]</scope>
</reference>
<keyword evidence="1" id="KW-0472">Membrane</keyword>
<evidence type="ECO:0008006" key="6">
    <source>
        <dbReference type="Google" id="ProtNLM"/>
    </source>
</evidence>
<evidence type="ECO:0000313" key="4">
    <source>
        <dbReference type="Proteomes" id="UP000039324"/>
    </source>
</evidence>
<keyword evidence="4" id="KW-1185">Reference proteome</keyword>
<dbReference type="SUPFAM" id="SSF53474">
    <property type="entry name" value="alpha/beta-Hydrolases"/>
    <property type="match status" value="1"/>
</dbReference>
<keyword evidence="1" id="KW-0812">Transmembrane</keyword>
<dbReference type="EMBL" id="CDSF01000002">
    <property type="protein sequence ID" value="CEO95029.1"/>
    <property type="molecule type" value="Genomic_DNA"/>
</dbReference>
<feature type="transmembrane region" description="Helical" evidence="1">
    <location>
        <begin position="71"/>
        <end position="91"/>
    </location>
</feature>
<name>A0A0G4IIL8_PLABS</name>
<sequence length="424" mass="45238">MLAPSSRVGDPNVVNDKSAGNFPRWQTASLVAFAAAFVALMTAGVTAGILFAGIILLFVDLYTGVPRALSCATGLASALQLLANIVLLIIVPFQADIVCDAIASSLVALVAVFQWRSNASSSTRQLTWSGSWIAIIALFMAWDAVGIIVHIAMFPPALVDRSDGLPALHYWCTGEIRDGYVTIIATDPSVPAPALFFYVQALASVTRTCAFDPAGSGWSQPPRSISVDNDAGDIARIARTQSARRVVVVGHAGGHVAAVQFKHLYAGEFDIIGVSLDGVPCGYPPSSFDLGIPAPMVSLAASMMPLLRGVVRATLLAARADARLLFYNDLPVFQDVTERYLMPTYWRTVANRDQAQLKAPVNVARCYALLGDPKAWTFVYSSNVFFNGVAAYPETLCLQSGMATVASHMIIRQLTPLLNANSTV</sequence>
<evidence type="ECO:0000313" key="3">
    <source>
        <dbReference type="EMBL" id="SPQ94357.1"/>
    </source>
</evidence>
<proteinExistence type="predicted"/>
<dbReference type="InterPro" id="IPR029058">
    <property type="entry name" value="AB_hydrolase_fold"/>
</dbReference>
<reference evidence="2 4" key="1">
    <citation type="submission" date="2015-02" db="EMBL/GenBank/DDBJ databases">
        <authorList>
            <person name="Chooi Y.-H."/>
        </authorList>
    </citation>
    <scope>NUCLEOTIDE SEQUENCE [LARGE SCALE GENOMIC DNA]</scope>
    <source>
        <strain evidence="2">E3</strain>
    </source>
</reference>
<dbReference type="AlphaFoldDB" id="A0A0G4IIL8"/>
<gene>
    <name evidence="2" type="ORF">PBRA_003842</name>
    <name evidence="3" type="ORF">PLBR_LOCUS1572</name>
</gene>
<dbReference type="Proteomes" id="UP000039324">
    <property type="component" value="Unassembled WGS sequence"/>
</dbReference>
<keyword evidence="1" id="KW-1133">Transmembrane helix</keyword>
<organism evidence="2 4">
    <name type="scientific">Plasmodiophora brassicae</name>
    <name type="common">Clubroot disease agent</name>
    <dbReference type="NCBI Taxonomy" id="37360"/>
    <lineage>
        <taxon>Eukaryota</taxon>
        <taxon>Sar</taxon>
        <taxon>Rhizaria</taxon>
        <taxon>Endomyxa</taxon>
        <taxon>Phytomyxea</taxon>
        <taxon>Plasmodiophorida</taxon>
        <taxon>Plasmodiophoridae</taxon>
        <taxon>Plasmodiophora</taxon>
    </lineage>
</organism>
<accession>A0A0G4IIL8</accession>